<evidence type="ECO:0000313" key="1">
    <source>
        <dbReference type="EMBL" id="CAI9914292.1"/>
    </source>
</evidence>
<sequence length="551" mass="64013">MENPYDHNLYMLGKRQREEYLSQILLNKQNDINQLEQIDKMQYSYEQMKQLLVSQDTFVSEFQKLVVSTHEQIQNDLQKINVNSQISSQLQEFISHFTSQTQILNTNAFPSENILKLCQKLIENPNFDFLYQKYKQNPGDDQISSVFSALINIHGKLVDNIKSQTALTLDFNNVVTLQSHLDYISKFEAKINQQPTNFKDLFQAKYPDAISLFLSQIKPLLAPSTQAFQTYTLSPQSNDISEINIIMPICSTSATKKFKYDQFNISSQIAFRNSLLKMPIKLNEQETLASTFMYDCCYNNRNQPNNDIYSQNSNLDILNIFMKYSLNFSQIQVDQKIFQEHQLRYLVLTIDEYATKLKNNYKKLTEKQLEISVLVQFIHHNANQIFDRMDLAGCINFFVQYKNILVQLQNQEIIQVMNQIYQKIQFKIVLLIKQQFAQFDEPTLSKIQQIIGYVGVPMTFETKLGIKQKEFVTLGQSLTDASFQCIMGIRIAYLIKACNQLVNTSLQELLELVQTRYKFVISSCAKLSGKSEAVQKQICDKVDLIVQIMLN</sequence>
<evidence type="ECO:0000313" key="4">
    <source>
        <dbReference type="EMBL" id="CAL6089676.1"/>
    </source>
</evidence>
<dbReference type="Proteomes" id="UP001642409">
    <property type="component" value="Unassembled WGS sequence"/>
</dbReference>
<name>A0AA86P9Y7_9EUKA</name>
<evidence type="ECO:0000313" key="5">
    <source>
        <dbReference type="Proteomes" id="UP001642409"/>
    </source>
</evidence>
<proteinExistence type="predicted"/>
<organism evidence="2">
    <name type="scientific">Hexamita inflata</name>
    <dbReference type="NCBI Taxonomy" id="28002"/>
    <lineage>
        <taxon>Eukaryota</taxon>
        <taxon>Metamonada</taxon>
        <taxon>Diplomonadida</taxon>
        <taxon>Hexamitidae</taxon>
        <taxon>Hexamitinae</taxon>
        <taxon>Hexamita</taxon>
    </lineage>
</organism>
<reference evidence="3 5" key="2">
    <citation type="submission" date="2024-07" db="EMBL/GenBank/DDBJ databases">
        <authorList>
            <person name="Akdeniz Z."/>
        </authorList>
    </citation>
    <scope>NUCLEOTIDE SEQUENCE [LARGE SCALE GENOMIC DNA]</scope>
</reference>
<accession>A0AA86P9Y7</accession>
<evidence type="ECO:0000313" key="3">
    <source>
        <dbReference type="EMBL" id="CAL6088964.1"/>
    </source>
</evidence>
<keyword evidence="5" id="KW-1185">Reference proteome</keyword>
<evidence type="ECO:0000313" key="2">
    <source>
        <dbReference type="EMBL" id="CAI9934680.1"/>
    </source>
</evidence>
<comment type="caution">
    <text evidence="2">The sequence shown here is derived from an EMBL/GenBank/DDBJ whole genome shotgun (WGS) entry which is preliminary data.</text>
</comment>
<dbReference type="EMBL" id="CATOUU010000047">
    <property type="protein sequence ID" value="CAI9914292.1"/>
    <property type="molecule type" value="Genomic_DNA"/>
</dbReference>
<dbReference type="EMBL" id="CAXDID020000421">
    <property type="protein sequence ID" value="CAL6089676.1"/>
    <property type="molecule type" value="Genomic_DNA"/>
</dbReference>
<reference evidence="2" key="1">
    <citation type="submission" date="2023-06" db="EMBL/GenBank/DDBJ databases">
        <authorList>
            <person name="Kurt Z."/>
        </authorList>
    </citation>
    <scope>NUCLEOTIDE SEQUENCE</scope>
</reference>
<dbReference type="AlphaFoldDB" id="A0AA86P9Y7"/>
<dbReference type="EMBL" id="CATOUU010000582">
    <property type="protein sequence ID" value="CAI9934680.1"/>
    <property type="molecule type" value="Genomic_DNA"/>
</dbReference>
<dbReference type="EMBL" id="CAXDID020000413">
    <property type="protein sequence ID" value="CAL6088964.1"/>
    <property type="molecule type" value="Genomic_DNA"/>
</dbReference>
<gene>
    <name evidence="1" type="ORF">HINF_LOCUS1937</name>
    <name evidence="2" type="ORF">HINF_LOCUS22325</name>
    <name evidence="3" type="ORF">HINF_LOCUS64449</name>
    <name evidence="4" type="ORF">HINF_LOCUS64945</name>
</gene>
<protein>
    <submittedName>
        <fullName evidence="3">Hypothetical_protein</fullName>
    </submittedName>
</protein>